<feature type="compositionally biased region" description="Basic and acidic residues" evidence="2">
    <location>
        <begin position="423"/>
        <end position="453"/>
    </location>
</feature>
<feature type="compositionally biased region" description="Acidic residues" evidence="2">
    <location>
        <begin position="207"/>
        <end position="241"/>
    </location>
</feature>
<protein>
    <recommendedName>
        <fullName evidence="3">Bud22 domain-containing protein</fullName>
    </recommendedName>
</protein>
<feature type="compositionally biased region" description="Acidic residues" evidence="2">
    <location>
        <begin position="276"/>
        <end position="309"/>
    </location>
</feature>
<evidence type="ECO:0000259" key="3">
    <source>
        <dbReference type="Pfam" id="PF09073"/>
    </source>
</evidence>
<keyword evidence="1" id="KW-0175">Coiled coil</keyword>
<keyword evidence="5" id="KW-1185">Reference proteome</keyword>
<feature type="compositionally biased region" description="Basic and acidic residues" evidence="2">
    <location>
        <begin position="381"/>
        <end position="404"/>
    </location>
</feature>
<proteinExistence type="predicted"/>
<comment type="caution">
    <text evidence="4">The sequence shown here is derived from an EMBL/GenBank/DDBJ whole genome shotgun (WGS) entry which is preliminary data.</text>
</comment>
<dbReference type="GO" id="GO:0030490">
    <property type="term" value="P:maturation of SSU-rRNA"/>
    <property type="evidence" value="ECO:0007669"/>
    <property type="project" value="TreeGrafter"/>
</dbReference>
<dbReference type="InterPro" id="IPR015158">
    <property type="entry name" value="Bud22_dom"/>
</dbReference>
<accession>A0A9W4X818</accession>
<reference evidence="4" key="1">
    <citation type="submission" date="2022-12" db="EMBL/GenBank/DDBJ databases">
        <authorList>
            <person name="Brejova B."/>
        </authorList>
    </citation>
    <scope>NUCLEOTIDE SEQUENCE</scope>
</reference>
<organism evidence="4 5">
    <name type="scientific">Candida verbasci</name>
    <dbReference type="NCBI Taxonomy" id="1227364"/>
    <lineage>
        <taxon>Eukaryota</taxon>
        <taxon>Fungi</taxon>
        <taxon>Dikarya</taxon>
        <taxon>Ascomycota</taxon>
        <taxon>Saccharomycotina</taxon>
        <taxon>Pichiomycetes</taxon>
        <taxon>Debaryomycetaceae</taxon>
        <taxon>Candida/Lodderomyces clade</taxon>
        <taxon>Candida</taxon>
    </lineage>
</organism>
<dbReference type="PANTHER" id="PTHR23325">
    <property type="entry name" value="SERUM RESPONSE FACTOR-BINDING"/>
    <property type="match status" value="1"/>
</dbReference>
<dbReference type="Pfam" id="PF09073">
    <property type="entry name" value="BUD22"/>
    <property type="match status" value="1"/>
</dbReference>
<feature type="compositionally biased region" description="Basic residues" evidence="2">
    <location>
        <begin position="357"/>
        <end position="367"/>
    </location>
</feature>
<dbReference type="GO" id="GO:0030686">
    <property type="term" value="C:90S preribosome"/>
    <property type="evidence" value="ECO:0007669"/>
    <property type="project" value="TreeGrafter"/>
</dbReference>
<evidence type="ECO:0000313" key="4">
    <source>
        <dbReference type="EMBL" id="CAI5755729.1"/>
    </source>
</evidence>
<dbReference type="Proteomes" id="UP001152885">
    <property type="component" value="Unassembled WGS sequence"/>
</dbReference>
<name>A0A9W4X818_9ASCO</name>
<dbReference type="InterPro" id="IPR037393">
    <property type="entry name" value="Bud22/SRFB1"/>
</dbReference>
<dbReference type="EMBL" id="CANTUO010000001">
    <property type="protein sequence ID" value="CAI5755729.1"/>
    <property type="molecule type" value="Genomic_DNA"/>
</dbReference>
<evidence type="ECO:0000256" key="1">
    <source>
        <dbReference type="ARBA" id="ARBA00023054"/>
    </source>
</evidence>
<evidence type="ECO:0000313" key="5">
    <source>
        <dbReference type="Proteomes" id="UP001152885"/>
    </source>
</evidence>
<gene>
    <name evidence="4" type="ORF">CANVERA_P0245</name>
</gene>
<feature type="domain" description="Bud22" evidence="3">
    <location>
        <begin position="69"/>
        <end position="465"/>
    </location>
</feature>
<evidence type="ECO:0000256" key="2">
    <source>
        <dbReference type="SAM" id="MobiDB-lite"/>
    </source>
</evidence>
<dbReference type="AlphaFoldDB" id="A0A9W4X818"/>
<sequence length="465" mass="54482">MKSNNQLWKLDLLESKFEKATPRFNHTKKLLLSISTNSTNLVKKLPKDEHEVKGQIKELKKIAFEHKYHSGYNKLEKEINRILKQKPTELLKNEAILNNFIISKILKCIQNSILNSKELKLDPPNYINEEIRSIILDKSNDSNPTGFFKKYCQNDKIANNQISNLSNNKNVKKIMDEIEWSFKMVRGNLTKQEKKDKKKATGGEFISGDEPEEEDDDESNELSEEEEDEEQEVEDDADEDIYLEKAYDNFAVYENDEKEEGEEENFELDPNINYDEITEEEPSEEEDLKDDESEDGEVESEVDDFFEEEPSLKKSKKSKEEEAYNLPELATGYCSGGSDDEGDIDNDKIIKELTSQRKNRRGQRARQKIWEKKYGKNAKHVTQERERIANEREKRRLEFEERERKRQLKAQLQKPTGANNEPIGERKENKETKPREDKIHPSWEAKKQAEAKLKTSFQGKKVVFD</sequence>
<feature type="compositionally biased region" description="Acidic residues" evidence="2">
    <location>
        <begin position="254"/>
        <end position="267"/>
    </location>
</feature>
<dbReference type="GO" id="GO:0005634">
    <property type="term" value="C:nucleus"/>
    <property type="evidence" value="ECO:0007669"/>
    <property type="project" value="TreeGrafter"/>
</dbReference>
<dbReference type="PANTHER" id="PTHR23325:SF1">
    <property type="entry name" value="SERUM RESPONSE FACTOR-BINDING PROTEIN 1"/>
    <property type="match status" value="1"/>
</dbReference>
<feature type="compositionally biased region" description="Basic and acidic residues" evidence="2">
    <location>
        <begin position="345"/>
        <end position="355"/>
    </location>
</feature>
<dbReference type="OrthoDB" id="3364872at2759"/>
<feature type="region of interest" description="Disordered" evidence="2">
    <location>
        <begin position="193"/>
        <end position="465"/>
    </location>
</feature>